<sequence length="119" mass="13700">MVDGLGSWRWDKFSEALPPSILVRISTVKGPTPWPVQVSIGWKGTLGAKFSVRDAYLIWTDHANLTDPSYFTYESADWDLMFGVVVWNLWIDRNTNIFYPERVARLSGIDRSYWLKQAG</sequence>
<reference evidence="1 2" key="1">
    <citation type="journal article" date="2024" name="G3 (Bethesda)">
        <title>Genome assembly of Hibiscus sabdariffa L. provides insights into metabolisms of medicinal natural products.</title>
        <authorList>
            <person name="Kim T."/>
        </authorList>
    </citation>
    <scope>NUCLEOTIDE SEQUENCE [LARGE SCALE GENOMIC DNA]</scope>
    <source>
        <strain evidence="1">TK-2024</strain>
        <tissue evidence="1">Old leaves</tissue>
    </source>
</reference>
<keyword evidence="2" id="KW-1185">Reference proteome</keyword>
<dbReference type="Proteomes" id="UP001472677">
    <property type="component" value="Unassembled WGS sequence"/>
</dbReference>
<dbReference type="EMBL" id="JBBPBM010000007">
    <property type="protein sequence ID" value="KAK8574946.1"/>
    <property type="molecule type" value="Genomic_DNA"/>
</dbReference>
<proteinExistence type="predicted"/>
<gene>
    <name evidence="1" type="ORF">V6N12_062623</name>
</gene>
<evidence type="ECO:0008006" key="3">
    <source>
        <dbReference type="Google" id="ProtNLM"/>
    </source>
</evidence>
<evidence type="ECO:0000313" key="1">
    <source>
        <dbReference type="EMBL" id="KAK8574946.1"/>
    </source>
</evidence>
<organism evidence="1 2">
    <name type="scientific">Hibiscus sabdariffa</name>
    <name type="common">roselle</name>
    <dbReference type="NCBI Taxonomy" id="183260"/>
    <lineage>
        <taxon>Eukaryota</taxon>
        <taxon>Viridiplantae</taxon>
        <taxon>Streptophyta</taxon>
        <taxon>Embryophyta</taxon>
        <taxon>Tracheophyta</taxon>
        <taxon>Spermatophyta</taxon>
        <taxon>Magnoliopsida</taxon>
        <taxon>eudicotyledons</taxon>
        <taxon>Gunneridae</taxon>
        <taxon>Pentapetalae</taxon>
        <taxon>rosids</taxon>
        <taxon>malvids</taxon>
        <taxon>Malvales</taxon>
        <taxon>Malvaceae</taxon>
        <taxon>Malvoideae</taxon>
        <taxon>Hibiscus</taxon>
    </lineage>
</organism>
<comment type="caution">
    <text evidence="1">The sequence shown here is derived from an EMBL/GenBank/DDBJ whole genome shotgun (WGS) entry which is preliminary data.</text>
</comment>
<evidence type="ECO:0000313" key="2">
    <source>
        <dbReference type="Proteomes" id="UP001472677"/>
    </source>
</evidence>
<accession>A0ABR2F9D8</accession>
<name>A0ABR2F9D8_9ROSI</name>
<protein>
    <recommendedName>
        <fullName evidence="3">Neprosin domain-containing protein</fullName>
    </recommendedName>
</protein>